<keyword evidence="6 7" id="KW-0472">Membrane</keyword>
<sequence>MSSRRPLRSRPLDLLYLCFFASHIPATLFFDGQAVYPSSLVPQALKDANAGYLAWTRDPLIGNIAEPESGFLGAWFRSFVILELVFQLPTFFVGIRGLWKDSRSIYPLLLIYGASTATATLACIASFLASPTSPSDAELLTVANFSIAAPTASQIRVLLGLYMPYLIVPLLMTIDMAQRIGKLMGRASKGDKDN</sequence>
<dbReference type="InterPro" id="IPR033118">
    <property type="entry name" value="EXPERA"/>
</dbReference>
<evidence type="ECO:0000256" key="8">
    <source>
        <dbReference type="SAM" id="Phobius"/>
    </source>
</evidence>
<feature type="domain" description="EXPERA" evidence="9">
    <location>
        <begin position="12"/>
        <end position="173"/>
    </location>
</feature>
<name>A0A0H2RBA0_9AGAM</name>
<evidence type="ECO:0000256" key="6">
    <source>
        <dbReference type="ARBA" id="ARBA00023136"/>
    </source>
</evidence>
<evidence type="ECO:0000313" key="10">
    <source>
        <dbReference type="EMBL" id="KLO08682.1"/>
    </source>
</evidence>
<keyword evidence="11" id="KW-1185">Reference proteome</keyword>
<organism evidence="10 11">
    <name type="scientific">Schizopora paradoxa</name>
    <dbReference type="NCBI Taxonomy" id="27342"/>
    <lineage>
        <taxon>Eukaryota</taxon>
        <taxon>Fungi</taxon>
        <taxon>Dikarya</taxon>
        <taxon>Basidiomycota</taxon>
        <taxon>Agaricomycotina</taxon>
        <taxon>Agaricomycetes</taxon>
        <taxon>Hymenochaetales</taxon>
        <taxon>Schizoporaceae</taxon>
        <taxon>Schizopora</taxon>
    </lineage>
</organism>
<keyword evidence="3 7" id="KW-0812">Transmembrane</keyword>
<evidence type="ECO:0000256" key="5">
    <source>
        <dbReference type="ARBA" id="ARBA00022989"/>
    </source>
</evidence>
<dbReference type="Proteomes" id="UP000053477">
    <property type="component" value="Unassembled WGS sequence"/>
</dbReference>
<evidence type="ECO:0000256" key="4">
    <source>
        <dbReference type="ARBA" id="ARBA00022824"/>
    </source>
</evidence>
<evidence type="ECO:0000256" key="7">
    <source>
        <dbReference type="PROSITE-ProRule" id="PRU01087"/>
    </source>
</evidence>
<feature type="transmembrane region" description="Helical" evidence="8">
    <location>
        <begin position="155"/>
        <end position="174"/>
    </location>
</feature>
<comment type="subcellular location">
    <subcellularLocation>
        <location evidence="1">Endoplasmic reticulum membrane</location>
        <topology evidence="1">Multi-pass membrane protein</topology>
    </subcellularLocation>
</comment>
<dbReference type="InterPro" id="IPR051987">
    <property type="entry name" value="Sigma-2_receptor-like"/>
</dbReference>
<dbReference type="PANTHER" id="PTHR31204">
    <property type="entry name" value="SIGMA INTRACELLULAR RECEPTOR 2"/>
    <property type="match status" value="1"/>
</dbReference>
<comment type="similarity">
    <text evidence="2">Belongs to the TMEM97/sigma-2 receptor family.</text>
</comment>
<keyword evidence="5 7" id="KW-1133">Transmembrane helix</keyword>
<gene>
    <name evidence="10" type="ORF">SCHPADRAFT_880215</name>
</gene>
<reference evidence="10 11" key="1">
    <citation type="submission" date="2015-04" db="EMBL/GenBank/DDBJ databases">
        <title>Complete genome sequence of Schizopora paradoxa KUC8140, a cosmopolitan wood degrader in East Asia.</title>
        <authorList>
            <consortium name="DOE Joint Genome Institute"/>
            <person name="Min B."/>
            <person name="Park H."/>
            <person name="Jang Y."/>
            <person name="Kim J.-J."/>
            <person name="Kim K.H."/>
            <person name="Pangilinan J."/>
            <person name="Lipzen A."/>
            <person name="Riley R."/>
            <person name="Grigoriev I.V."/>
            <person name="Spatafora J.W."/>
            <person name="Choi I.-G."/>
        </authorList>
    </citation>
    <scope>NUCLEOTIDE SEQUENCE [LARGE SCALE GENOMIC DNA]</scope>
    <source>
        <strain evidence="10 11">KUC8140</strain>
    </source>
</reference>
<protein>
    <recommendedName>
        <fullName evidence="9">EXPERA domain-containing protein</fullName>
    </recommendedName>
</protein>
<accession>A0A0H2RBA0</accession>
<dbReference type="PIRSF" id="PIRSF031032">
    <property type="entry name" value="TMP_97_prd"/>
    <property type="match status" value="1"/>
</dbReference>
<dbReference type="InParanoid" id="A0A0H2RBA0"/>
<evidence type="ECO:0000256" key="2">
    <source>
        <dbReference type="ARBA" id="ARBA00009096"/>
    </source>
</evidence>
<dbReference type="EMBL" id="KQ086081">
    <property type="protein sequence ID" value="KLO08682.1"/>
    <property type="molecule type" value="Genomic_DNA"/>
</dbReference>
<dbReference type="InterPro" id="IPR016964">
    <property type="entry name" value="Sigma2_recept"/>
</dbReference>
<dbReference type="GO" id="GO:0005789">
    <property type="term" value="C:endoplasmic reticulum membrane"/>
    <property type="evidence" value="ECO:0007669"/>
    <property type="project" value="UniProtKB-SubCell"/>
</dbReference>
<feature type="transmembrane region" description="Helical" evidence="8">
    <location>
        <begin position="74"/>
        <end position="93"/>
    </location>
</feature>
<feature type="transmembrane region" description="Helical" evidence="8">
    <location>
        <begin position="105"/>
        <end position="129"/>
    </location>
</feature>
<dbReference type="PANTHER" id="PTHR31204:SF1">
    <property type="entry name" value="SIGMA INTRACELLULAR RECEPTOR 2"/>
    <property type="match status" value="1"/>
</dbReference>
<proteinExistence type="inferred from homology"/>
<evidence type="ECO:0000259" key="9">
    <source>
        <dbReference type="PROSITE" id="PS51751"/>
    </source>
</evidence>
<evidence type="ECO:0000256" key="1">
    <source>
        <dbReference type="ARBA" id="ARBA00004477"/>
    </source>
</evidence>
<evidence type="ECO:0000256" key="3">
    <source>
        <dbReference type="ARBA" id="ARBA00022692"/>
    </source>
</evidence>
<feature type="transmembrane region" description="Helical" evidence="8">
    <location>
        <begin position="12"/>
        <end position="30"/>
    </location>
</feature>
<dbReference type="PROSITE" id="PS51751">
    <property type="entry name" value="EXPERA"/>
    <property type="match status" value="1"/>
</dbReference>
<keyword evidence="4" id="KW-0256">Endoplasmic reticulum</keyword>
<dbReference type="FunCoup" id="A0A0H2RBA0">
    <property type="interactions" value="124"/>
</dbReference>
<evidence type="ECO:0000313" key="11">
    <source>
        <dbReference type="Proteomes" id="UP000053477"/>
    </source>
</evidence>
<dbReference type="AlphaFoldDB" id="A0A0H2RBA0"/>
<dbReference type="OrthoDB" id="433124at2759"/>
<dbReference type="Pfam" id="PF05241">
    <property type="entry name" value="EBP"/>
    <property type="match status" value="1"/>
</dbReference>
<dbReference type="STRING" id="27342.A0A0H2RBA0"/>